<keyword evidence="2" id="KW-1185">Reference proteome</keyword>
<dbReference type="AlphaFoldDB" id="A0A9N9IYF5"/>
<accession>A0A9N9IYF5</accession>
<gene>
    <name evidence="1" type="ORF">DERYTH_LOCUS17324</name>
</gene>
<organism evidence="1 2">
    <name type="scientific">Dentiscutata erythropus</name>
    <dbReference type="NCBI Taxonomy" id="1348616"/>
    <lineage>
        <taxon>Eukaryota</taxon>
        <taxon>Fungi</taxon>
        <taxon>Fungi incertae sedis</taxon>
        <taxon>Mucoromycota</taxon>
        <taxon>Glomeromycotina</taxon>
        <taxon>Glomeromycetes</taxon>
        <taxon>Diversisporales</taxon>
        <taxon>Gigasporaceae</taxon>
        <taxon>Dentiscutata</taxon>
    </lineage>
</organism>
<protein>
    <submittedName>
        <fullName evidence="1">13047_t:CDS:1</fullName>
    </submittedName>
</protein>
<evidence type="ECO:0000313" key="1">
    <source>
        <dbReference type="EMBL" id="CAG8755881.1"/>
    </source>
</evidence>
<name>A0A9N9IYF5_9GLOM</name>
<sequence length="54" mass="5706">AETLANVLVAIAPNPKFSSINRLKLTLAVVTAPANVEKIAAALNRVADQYFALL</sequence>
<evidence type="ECO:0000313" key="2">
    <source>
        <dbReference type="Proteomes" id="UP000789405"/>
    </source>
</evidence>
<proteinExistence type="predicted"/>
<dbReference type="EMBL" id="CAJVPY010016202">
    <property type="protein sequence ID" value="CAG8755881.1"/>
    <property type="molecule type" value="Genomic_DNA"/>
</dbReference>
<comment type="caution">
    <text evidence="1">The sequence shown here is derived from an EMBL/GenBank/DDBJ whole genome shotgun (WGS) entry which is preliminary data.</text>
</comment>
<feature type="non-terminal residue" evidence="1">
    <location>
        <position position="54"/>
    </location>
</feature>
<dbReference type="Proteomes" id="UP000789405">
    <property type="component" value="Unassembled WGS sequence"/>
</dbReference>
<reference evidence="1" key="1">
    <citation type="submission" date="2021-06" db="EMBL/GenBank/DDBJ databases">
        <authorList>
            <person name="Kallberg Y."/>
            <person name="Tangrot J."/>
            <person name="Rosling A."/>
        </authorList>
    </citation>
    <scope>NUCLEOTIDE SEQUENCE</scope>
    <source>
        <strain evidence="1">MA453B</strain>
    </source>
</reference>